<evidence type="ECO:0000256" key="1">
    <source>
        <dbReference type="ARBA" id="ARBA00007014"/>
    </source>
</evidence>
<evidence type="ECO:0000256" key="3">
    <source>
        <dbReference type="PROSITE-ProRule" id="PRU00192"/>
    </source>
</evidence>
<feature type="domain" description="PDZ" evidence="6">
    <location>
        <begin position="14"/>
        <end position="72"/>
    </location>
</feature>
<evidence type="ECO:0000259" key="5">
    <source>
        <dbReference type="PROSITE" id="PS50052"/>
    </source>
</evidence>
<evidence type="ECO:0000256" key="2">
    <source>
        <dbReference type="ARBA" id="ARBA00022443"/>
    </source>
</evidence>
<dbReference type="SMART" id="SM00072">
    <property type="entry name" value="GuKc"/>
    <property type="match status" value="1"/>
</dbReference>
<dbReference type="InterPro" id="IPR050716">
    <property type="entry name" value="MAGUK"/>
</dbReference>
<protein>
    <submittedName>
        <fullName evidence="8">MAGUK p55 subfamily member 7</fullName>
    </submittedName>
</protein>
<proteinExistence type="inferred from homology"/>
<dbReference type="Pfam" id="PF00595">
    <property type="entry name" value="PDZ"/>
    <property type="match status" value="1"/>
</dbReference>
<organism evidence="7 8">
    <name type="scientific">Romanomermis culicivorax</name>
    <name type="common">Nematode worm</name>
    <dbReference type="NCBI Taxonomy" id="13658"/>
    <lineage>
        <taxon>Eukaryota</taxon>
        <taxon>Metazoa</taxon>
        <taxon>Ecdysozoa</taxon>
        <taxon>Nematoda</taxon>
        <taxon>Enoplea</taxon>
        <taxon>Dorylaimia</taxon>
        <taxon>Mermithida</taxon>
        <taxon>Mermithoidea</taxon>
        <taxon>Mermithidae</taxon>
        <taxon>Romanomermis</taxon>
    </lineage>
</organism>
<keyword evidence="2 3" id="KW-0728">SH3 domain</keyword>
<dbReference type="InterPro" id="IPR001452">
    <property type="entry name" value="SH3_domain"/>
</dbReference>
<dbReference type="PROSITE" id="PS00856">
    <property type="entry name" value="GUANYLATE_KINASE_1"/>
    <property type="match status" value="1"/>
</dbReference>
<dbReference type="SMART" id="SM00326">
    <property type="entry name" value="SH3"/>
    <property type="match status" value="1"/>
</dbReference>
<dbReference type="Gene3D" id="2.30.30.40">
    <property type="entry name" value="SH3 Domains"/>
    <property type="match status" value="1"/>
</dbReference>
<evidence type="ECO:0000313" key="8">
    <source>
        <dbReference type="WBParaSite" id="nRc.2.0.1.t36277-RA"/>
    </source>
</evidence>
<feature type="domain" description="Guanylate kinase-like" evidence="5">
    <location>
        <begin position="222"/>
        <end position="405"/>
    </location>
</feature>
<dbReference type="AlphaFoldDB" id="A0A915KC41"/>
<evidence type="ECO:0000259" key="4">
    <source>
        <dbReference type="PROSITE" id="PS50002"/>
    </source>
</evidence>
<dbReference type="InterPro" id="IPR008145">
    <property type="entry name" value="GK/Ca_channel_bsu"/>
</dbReference>
<dbReference type="SUPFAM" id="SSF52540">
    <property type="entry name" value="P-loop containing nucleoside triphosphate hydrolases"/>
    <property type="match status" value="1"/>
</dbReference>
<evidence type="ECO:0000313" key="7">
    <source>
        <dbReference type="Proteomes" id="UP000887565"/>
    </source>
</evidence>
<dbReference type="GO" id="GO:0034330">
    <property type="term" value="P:cell junction organization"/>
    <property type="evidence" value="ECO:0007669"/>
    <property type="project" value="UniProtKB-ARBA"/>
</dbReference>
<name>A0A915KC41_ROMCU</name>
<feature type="domain" description="SH3" evidence="4">
    <location>
        <begin position="90"/>
        <end position="170"/>
    </location>
</feature>
<dbReference type="PROSITE" id="PS50052">
    <property type="entry name" value="GUANYLATE_KINASE_2"/>
    <property type="match status" value="1"/>
</dbReference>
<dbReference type="SUPFAM" id="SSF50044">
    <property type="entry name" value="SH3-domain"/>
    <property type="match status" value="1"/>
</dbReference>
<dbReference type="PROSITE" id="PS50106">
    <property type="entry name" value="PDZ"/>
    <property type="match status" value="1"/>
</dbReference>
<dbReference type="Proteomes" id="UP000887565">
    <property type="component" value="Unplaced"/>
</dbReference>
<dbReference type="Pfam" id="PF00625">
    <property type="entry name" value="Guanylate_kin"/>
    <property type="match status" value="1"/>
</dbReference>
<dbReference type="InterPro" id="IPR027417">
    <property type="entry name" value="P-loop_NTPase"/>
</dbReference>
<dbReference type="SMART" id="SM00228">
    <property type="entry name" value="PDZ"/>
    <property type="match status" value="1"/>
</dbReference>
<dbReference type="Gene3D" id="3.40.50.300">
    <property type="entry name" value="P-loop containing nucleotide triphosphate hydrolases"/>
    <property type="match status" value="1"/>
</dbReference>
<dbReference type="Gene3D" id="2.30.42.10">
    <property type="match status" value="1"/>
</dbReference>
<reference evidence="8" key="1">
    <citation type="submission" date="2022-11" db="UniProtKB">
        <authorList>
            <consortium name="WormBaseParasite"/>
        </authorList>
    </citation>
    <scope>IDENTIFICATION</scope>
</reference>
<dbReference type="FunFam" id="3.30.63.10:FF:000002">
    <property type="entry name" value="Guanylate kinase 1"/>
    <property type="match status" value="1"/>
</dbReference>
<dbReference type="InterPro" id="IPR020590">
    <property type="entry name" value="Guanylate_kinase_CS"/>
</dbReference>
<dbReference type="InterPro" id="IPR036028">
    <property type="entry name" value="SH3-like_dom_sf"/>
</dbReference>
<sequence>MFYTSTLDERTGHLIIARIMHGGVADRCGCFNVGDRLIELNGVDVHGKQPADIVKTLNTCQGTIMFKIVPAMSRATSALLNKIYSPLFDSTKMLVRALFDYDPTSDLMNPCPEAGLKFNRGEILEIVDSSDNLWWQATLLCSLEDDTNPRNQTSNNVGLVPSKSFLQQQKIPIDRATTLNGSYENEVLPPKSPKLKRLQLENADVDKFYEDIVHMYPDSRFKRPVVLIGPSGVGRNELKRRLILLNPDRFATTVPYTSRKARPDETDGVQYNFVSRAIMEQWMNENRFLEYGEYKGNLYGTTLDNIQRISTDLNRICILTPHSQAIRVIRNSDYKPFIVFVKPPSLEILKITRQNNGIALFTDVELEKMVEDTRKLEKRYKIYFDYTLVNDFLDSTFEKLLKLSIDIEIKPQWVPKAWIS</sequence>
<dbReference type="WBParaSite" id="nRc.2.0.1.t36277-RA">
    <property type="protein sequence ID" value="nRc.2.0.1.t36277-RA"/>
    <property type="gene ID" value="nRc.2.0.1.g36277"/>
</dbReference>
<dbReference type="SUPFAM" id="SSF50156">
    <property type="entry name" value="PDZ domain-like"/>
    <property type="match status" value="1"/>
</dbReference>
<dbReference type="CDD" id="cd00071">
    <property type="entry name" value="GMPK"/>
    <property type="match status" value="1"/>
</dbReference>
<evidence type="ECO:0000259" key="6">
    <source>
        <dbReference type="PROSITE" id="PS50106"/>
    </source>
</evidence>
<dbReference type="InterPro" id="IPR008144">
    <property type="entry name" value="Guanylate_kin-like_dom"/>
</dbReference>
<dbReference type="InterPro" id="IPR036034">
    <property type="entry name" value="PDZ_sf"/>
</dbReference>
<comment type="similarity">
    <text evidence="1">Belongs to the MAGUK family.</text>
</comment>
<dbReference type="PANTHER" id="PTHR23122">
    <property type="entry name" value="MEMBRANE-ASSOCIATED GUANYLATE KINASE MAGUK"/>
    <property type="match status" value="1"/>
</dbReference>
<keyword evidence="7" id="KW-1185">Reference proteome</keyword>
<dbReference type="PROSITE" id="PS50002">
    <property type="entry name" value="SH3"/>
    <property type="match status" value="1"/>
</dbReference>
<accession>A0A915KC41</accession>
<dbReference type="InterPro" id="IPR001478">
    <property type="entry name" value="PDZ"/>
</dbReference>
<dbReference type="OMA" id="DLNRICI"/>